<accession>A0A378PRS5</accession>
<evidence type="ECO:0000259" key="2">
    <source>
        <dbReference type="Pfam" id="PF13548"/>
    </source>
</evidence>
<protein>
    <submittedName>
        <fullName evidence="4">DUF4126 domain-containing protein</fullName>
    </submittedName>
</protein>
<keyword evidence="1" id="KW-1133">Transmembrane helix</keyword>
<keyword evidence="1" id="KW-0812">Transmembrane</keyword>
<dbReference type="GeneID" id="77187719"/>
<reference evidence="4 6" key="2">
    <citation type="journal article" date="2022" name="BMC Microbiol.">
        <title>Whole genome sequencing of Moraxella bovis strains from North America reveals two genotypes with different genetic determinants.</title>
        <authorList>
            <person name="Wynn E.L."/>
            <person name="Hille M.M."/>
            <person name="Loy J.D."/>
            <person name="Schuller G."/>
            <person name="Kuhn K.L."/>
            <person name="Dickey A.M."/>
            <person name="Bono J.L."/>
            <person name="Clawson M.L."/>
        </authorList>
    </citation>
    <scope>NUCLEOTIDE SEQUENCE [LARGE SCALE GENOMIC DNA]</scope>
    <source>
        <strain evidence="4 6">SAM57978</strain>
    </source>
</reference>
<name>A0A378PRS5_MORBO</name>
<evidence type="ECO:0000313" key="6">
    <source>
        <dbReference type="Proteomes" id="UP001163283"/>
    </source>
</evidence>
<dbReference type="Pfam" id="PF13548">
    <property type="entry name" value="DUF4126"/>
    <property type="match status" value="1"/>
</dbReference>
<dbReference type="Proteomes" id="UP001163283">
    <property type="component" value="Chromosome"/>
</dbReference>
<dbReference type="EMBL" id="UGPZ01000002">
    <property type="protein sequence ID" value="STY91215.1"/>
    <property type="molecule type" value="Genomic_DNA"/>
</dbReference>
<sequence length="120" mass="12344">MTTEMILSICLGIGLAASSGFRVFVPLFGMSLASYFGILPLGESWLWLGSTNALVILAVASIAESMSYLVPFVDNLLDTIAVPLAGMAGTIAMAGSLTDMSPAMTWALAIVAGGRSGSDH</sequence>
<feature type="domain" description="DUF4126" evidence="2">
    <location>
        <begin position="9"/>
        <end position="114"/>
    </location>
</feature>
<keyword evidence="1" id="KW-0472">Membrane</keyword>
<dbReference type="AlphaFoldDB" id="A0A378PRS5"/>
<dbReference type="RefSeq" id="WP_245952190.1">
    <property type="nucleotide sequence ID" value="NZ_CP087765.1"/>
</dbReference>
<dbReference type="EMBL" id="CP087781">
    <property type="protein sequence ID" value="UZA52129.1"/>
    <property type="molecule type" value="Genomic_DNA"/>
</dbReference>
<feature type="transmembrane region" description="Helical" evidence="1">
    <location>
        <begin position="75"/>
        <end position="97"/>
    </location>
</feature>
<evidence type="ECO:0000313" key="4">
    <source>
        <dbReference type="EMBL" id="UZA52129.1"/>
    </source>
</evidence>
<feature type="transmembrane region" description="Helical" evidence="1">
    <location>
        <begin position="44"/>
        <end position="63"/>
    </location>
</feature>
<dbReference type="InterPro" id="IPR025196">
    <property type="entry name" value="DUF4126"/>
</dbReference>
<proteinExistence type="predicted"/>
<dbReference type="Proteomes" id="UP000254133">
    <property type="component" value="Unassembled WGS sequence"/>
</dbReference>
<organism evidence="3 5">
    <name type="scientific">Moraxella bovis</name>
    <dbReference type="NCBI Taxonomy" id="476"/>
    <lineage>
        <taxon>Bacteria</taxon>
        <taxon>Pseudomonadati</taxon>
        <taxon>Pseudomonadota</taxon>
        <taxon>Gammaproteobacteria</taxon>
        <taxon>Moraxellales</taxon>
        <taxon>Moraxellaceae</taxon>
        <taxon>Moraxella</taxon>
    </lineage>
</organism>
<evidence type="ECO:0000256" key="1">
    <source>
        <dbReference type="SAM" id="Phobius"/>
    </source>
</evidence>
<evidence type="ECO:0000313" key="3">
    <source>
        <dbReference type="EMBL" id="STY91215.1"/>
    </source>
</evidence>
<gene>
    <name evidence="4" type="ORF">LP129_02950</name>
    <name evidence="3" type="ORF">NCTC9426_01258</name>
</gene>
<evidence type="ECO:0000313" key="5">
    <source>
        <dbReference type="Proteomes" id="UP000254133"/>
    </source>
</evidence>
<reference evidence="3 5" key="1">
    <citation type="submission" date="2018-06" db="EMBL/GenBank/DDBJ databases">
        <authorList>
            <consortium name="Pathogen Informatics"/>
            <person name="Doyle S."/>
        </authorList>
    </citation>
    <scope>NUCLEOTIDE SEQUENCE [LARGE SCALE GENOMIC DNA]</scope>
    <source>
        <strain evidence="3 5">NCTC9426</strain>
    </source>
</reference>